<dbReference type="EC" id="2.4.1.52" evidence="3"/>
<dbReference type="InterPro" id="IPR028098">
    <property type="entry name" value="Glyco_trans_4-like_N"/>
</dbReference>
<evidence type="ECO:0000259" key="2">
    <source>
        <dbReference type="Pfam" id="PF13439"/>
    </source>
</evidence>
<keyword evidence="3" id="KW-0328">Glycosyltransferase</keyword>
<dbReference type="Gene3D" id="3.40.50.2000">
    <property type="entry name" value="Glycogen Phosphorylase B"/>
    <property type="match status" value="2"/>
</dbReference>
<protein>
    <submittedName>
        <fullName evidence="3">Poly(Glycerol-phosphate) alpha-glucosyltransferase</fullName>
        <ecNumber evidence="3">2.4.1.52</ecNumber>
    </submittedName>
</protein>
<dbReference type="Pfam" id="PF00534">
    <property type="entry name" value="Glycos_transf_1"/>
    <property type="match status" value="1"/>
</dbReference>
<dbReference type="Pfam" id="PF13439">
    <property type="entry name" value="Glyco_transf_4"/>
    <property type="match status" value="1"/>
</dbReference>
<dbReference type="EMBL" id="UOEK01000616">
    <property type="protein sequence ID" value="VAW09615.1"/>
    <property type="molecule type" value="Genomic_DNA"/>
</dbReference>
<keyword evidence="3" id="KW-0808">Transferase</keyword>
<sequence>MRLLVVTNDYPPKPGGIQQYLHNLLRVLPDEIRVLGPADNAADDEHRVTRSGRAFMWPTPANKRWILDEARAFQPDLILFGAPHPLASLGPGLRTELGVPYVVLCHGAEVTIPAAFPVTRQLLARPLKSADALFAVSRFTQQRLQRLTDRSVTYVGGGVDPDRFAFVERPIPSGPITIGCVSRFVPRKGQLRLIKAAEELHAGGVAVELLIVGRGRQEDAIRRAGARSPIRVRIEVDVPWEQLPGLYTEMDVFCMPCKSRWGGLEIEGLGLVFLEAAATGLAVLAGDSGGAAETVRQGRTGYVVADTQDIVDAVRRLDADRSSLVAMGVAGRAMVKEEFTWAATAARMRKDFDRLTAR</sequence>
<dbReference type="InterPro" id="IPR001296">
    <property type="entry name" value="Glyco_trans_1"/>
</dbReference>
<gene>
    <name evidence="3" type="ORF">MNBD_ACTINO02-1143</name>
</gene>
<dbReference type="PANTHER" id="PTHR45947">
    <property type="entry name" value="SULFOQUINOVOSYL TRANSFERASE SQD2"/>
    <property type="match status" value="1"/>
</dbReference>
<name>A0A3B0SUM3_9ZZZZ</name>
<dbReference type="CDD" id="cd03801">
    <property type="entry name" value="GT4_PimA-like"/>
    <property type="match status" value="1"/>
</dbReference>
<accession>A0A3B0SUM3</accession>
<dbReference type="SUPFAM" id="SSF53756">
    <property type="entry name" value="UDP-Glycosyltransferase/glycogen phosphorylase"/>
    <property type="match status" value="1"/>
</dbReference>
<organism evidence="3">
    <name type="scientific">hydrothermal vent metagenome</name>
    <dbReference type="NCBI Taxonomy" id="652676"/>
    <lineage>
        <taxon>unclassified sequences</taxon>
        <taxon>metagenomes</taxon>
        <taxon>ecological metagenomes</taxon>
    </lineage>
</organism>
<dbReference type="GO" id="GO:0047265">
    <property type="term" value="F:poly(glycerol-phosphate) alpha-glucosyltransferase activity"/>
    <property type="evidence" value="ECO:0007669"/>
    <property type="project" value="UniProtKB-EC"/>
</dbReference>
<feature type="domain" description="Glycosyl transferase family 1" evidence="1">
    <location>
        <begin position="168"/>
        <end position="332"/>
    </location>
</feature>
<feature type="domain" description="Glycosyltransferase subfamily 4-like N-terminal" evidence="2">
    <location>
        <begin position="14"/>
        <end position="163"/>
    </location>
</feature>
<evidence type="ECO:0000313" key="3">
    <source>
        <dbReference type="EMBL" id="VAW09615.1"/>
    </source>
</evidence>
<reference evidence="3" key="1">
    <citation type="submission" date="2018-06" db="EMBL/GenBank/DDBJ databases">
        <authorList>
            <person name="Zhirakovskaya E."/>
        </authorList>
    </citation>
    <scope>NUCLEOTIDE SEQUENCE</scope>
</reference>
<evidence type="ECO:0000259" key="1">
    <source>
        <dbReference type="Pfam" id="PF00534"/>
    </source>
</evidence>
<dbReference type="InterPro" id="IPR050194">
    <property type="entry name" value="Glycosyltransferase_grp1"/>
</dbReference>
<dbReference type="AlphaFoldDB" id="A0A3B0SUM3"/>
<proteinExistence type="predicted"/>
<dbReference type="PANTHER" id="PTHR45947:SF3">
    <property type="entry name" value="SULFOQUINOVOSYL TRANSFERASE SQD2"/>
    <property type="match status" value="1"/>
</dbReference>